<evidence type="ECO:0000256" key="4">
    <source>
        <dbReference type="ARBA" id="ARBA00023163"/>
    </source>
</evidence>
<dbReference type="PRINTS" id="PR00364">
    <property type="entry name" value="DISEASERSIST"/>
</dbReference>
<gene>
    <name evidence="8" type="ORF">Sru01_38880</name>
</gene>
<feature type="domain" description="OmpR/PhoB-type" evidence="7">
    <location>
        <begin position="1"/>
        <end position="87"/>
    </location>
</feature>
<dbReference type="PANTHER" id="PTHR35807">
    <property type="entry name" value="TRANSCRIPTIONAL REGULATOR REDD-RELATED"/>
    <property type="match status" value="1"/>
</dbReference>
<dbReference type="InterPro" id="IPR001867">
    <property type="entry name" value="OmpR/PhoB-type_DNA-bd"/>
</dbReference>
<dbReference type="CDD" id="cd15831">
    <property type="entry name" value="BTAD"/>
    <property type="match status" value="1"/>
</dbReference>
<name>A0A919R392_9ACTN</name>
<keyword evidence="9" id="KW-1185">Reference proteome</keyword>
<dbReference type="GO" id="GO:0000160">
    <property type="term" value="P:phosphorelay signal transduction system"/>
    <property type="evidence" value="ECO:0007669"/>
    <property type="project" value="InterPro"/>
</dbReference>
<dbReference type="Gene3D" id="1.25.40.10">
    <property type="entry name" value="Tetratricopeptide repeat domain"/>
    <property type="match status" value="1"/>
</dbReference>
<dbReference type="Pfam" id="PF00486">
    <property type="entry name" value="Trans_reg_C"/>
    <property type="match status" value="1"/>
</dbReference>
<feature type="compositionally biased region" description="Low complexity" evidence="6">
    <location>
        <begin position="237"/>
        <end position="266"/>
    </location>
</feature>
<dbReference type="SUPFAM" id="SSF48452">
    <property type="entry name" value="TPR-like"/>
    <property type="match status" value="1"/>
</dbReference>
<dbReference type="InterPro" id="IPR051677">
    <property type="entry name" value="AfsR-DnrI-RedD_regulator"/>
</dbReference>
<dbReference type="GO" id="GO:0006355">
    <property type="term" value="P:regulation of DNA-templated transcription"/>
    <property type="evidence" value="ECO:0007669"/>
    <property type="project" value="InterPro"/>
</dbReference>
<dbReference type="SUPFAM" id="SSF46894">
    <property type="entry name" value="C-terminal effector domain of the bipartite response regulators"/>
    <property type="match status" value="1"/>
</dbReference>
<proteinExistence type="inferred from homology"/>
<evidence type="ECO:0000256" key="6">
    <source>
        <dbReference type="SAM" id="MobiDB-lite"/>
    </source>
</evidence>
<reference evidence="8" key="1">
    <citation type="submission" date="2021-01" db="EMBL/GenBank/DDBJ databases">
        <title>Whole genome shotgun sequence of Sphaerisporangium rufum NBRC 109079.</title>
        <authorList>
            <person name="Komaki H."/>
            <person name="Tamura T."/>
        </authorList>
    </citation>
    <scope>NUCLEOTIDE SEQUENCE</scope>
    <source>
        <strain evidence="8">NBRC 109079</strain>
    </source>
</reference>
<dbReference type="InterPro" id="IPR027417">
    <property type="entry name" value="P-loop_NTPase"/>
</dbReference>
<evidence type="ECO:0000313" key="8">
    <source>
        <dbReference type="EMBL" id="GII78906.1"/>
    </source>
</evidence>
<dbReference type="FunFam" id="1.25.40.10:FF:000222">
    <property type="entry name" value="SARP family transcriptional regulator"/>
    <property type="match status" value="1"/>
</dbReference>
<protein>
    <recommendedName>
        <fullName evidence="7">OmpR/PhoB-type domain-containing protein</fullName>
    </recommendedName>
</protein>
<dbReference type="InterPro" id="IPR005158">
    <property type="entry name" value="BTAD"/>
</dbReference>
<dbReference type="Proteomes" id="UP000655287">
    <property type="component" value="Unassembled WGS sequence"/>
</dbReference>
<evidence type="ECO:0000256" key="5">
    <source>
        <dbReference type="PROSITE-ProRule" id="PRU01091"/>
    </source>
</evidence>
<dbReference type="SUPFAM" id="SSF52540">
    <property type="entry name" value="P-loop containing nucleoside triphosphate hydrolases"/>
    <property type="match status" value="1"/>
</dbReference>
<evidence type="ECO:0000313" key="9">
    <source>
        <dbReference type="Proteomes" id="UP000655287"/>
    </source>
</evidence>
<keyword evidence="3 5" id="KW-0238">DNA-binding</keyword>
<feature type="DNA-binding region" description="OmpR/PhoB-type" evidence="5">
    <location>
        <begin position="1"/>
        <end position="87"/>
    </location>
</feature>
<dbReference type="GO" id="GO:0043531">
    <property type="term" value="F:ADP binding"/>
    <property type="evidence" value="ECO:0007669"/>
    <property type="project" value="InterPro"/>
</dbReference>
<comment type="similarity">
    <text evidence="1">Belongs to the AfsR/DnrI/RedD regulatory family.</text>
</comment>
<dbReference type="InterPro" id="IPR011990">
    <property type="entry name" value="TPR-like_helical_dom_sf"/>
</dbReference>
<dbReference type="InterPro" id="IPR016032">
    <property type="entry name" value="Sig_transdc_resp-reg_C-effctor"/>
</dbReference>
<feature type="region of interest" description="Disordered" evidence="6">
    <location>
        <begin position="237"/>
        <end position="284"/>
    </location>
</feature>
<dbReference type="GO" id="GO:0003677">
    <property type="term" value="F:DNA binding"/>
    <property type="evidence" value="ECO:0007669"/>
    <property type="project" value="UniProtKB-UniRule"/>
</dbReference>
<evidence type="ECO:0000259" key="7">
    <source>
        <dbReference type="PROSITE" id="PS51755"/>
    </source>
</evidence>
<dbReference type="AlphaFoldDB" id="A0A919R392"/>
<accession>A0A919R392</accession>
<dbReference type="InterPro" id="IPR036388">
    <property type="entry name" value="WH-like_DNA-bd_sf"/>
</dbReference>
<dbReference type="PANTHER" id="PTHR35807:SF1">
    <property type="entry name" value="TRANSCRIPTIONAL REGULATOR REDD"/>
    <property type="match status" value="1"/>
</dbReference>
<evidence type="ECO:0000256" key="2">
    <source>
        <dbReference type="ARBA" id="ARBA00023015"/>
    </source>
</evidence>
<evidence type="ECO:0000256" key="1">
    <source>
        <dbReference type="ARBA" id="ARBA00005820"/>
    </source>
</evidence>
<dbReference type="SMART" id="SM01043">
    <property type="entry name" value="BTAD"/>
    <property type="match status" value="1"/>
</dbReference>
<dbReference type="EMBL" id="BOOU01000053">
    <property type="protein sequence ID" value="GII78906.1"/>
    <property type="molecule type" value="Genomic_DNA"/>
</dbReference>
<dbReference type="Gene3D" id="1.10.10.10">
    <property type="entry name" value="Winged helix-like DNA-binding domain superfamily/Winged helix DNA-binding domain"/>
    <property type="match status" value="1"/>
</dbReference>
<sequence length="614" mass="65966">MLGSLHVRSGTRDLTPGAAKIRALLAMLVLRHNQIVPTRDLTDELWGDRPPATALPTLHTYVYKLRKLLGDGPATIITKPYGYLLVTAPDTIDAHRFDRLVADGWRSLERDDPRHATDALTKALALWRGPALTDITAGELLSAHITRLEEGRLRALELRLAADLRLGRHRQIISELKELIATHPLHEDFHAKLMTALYQVGRRGEALQVYQNLRRILVGRLGLEPSPALSRLQRQLLTADPRLDPPTTTTTPTTTGTTTGTTTATDPSPPPVPAQLPADTPDLTGRHQHITRLHDLLTNPAPTTPTITCLTGMPGAGTTTLAVHAAHRARTAYPDGQLYADLGAATTPADPADVLTGFLRATGTPAADIPTGRDERAKLFRTWCSGRRVLILLDDATGAAQITPLLPGTPGCAVIITAATTPNGPPGTHHLHLGPLTPDESLHLLAAIIGPHRLAAERPAAHRLAALCGHLPLALRAAAARLTTGPGLTLTALADRLTDPATRLTELAVPDLDPRTAFHTAYQRLTHPERGLFRLLGLLPTPDITTGQAAALLGCDPAHADHLLARLAAHSLLLTHPAPTGPPRHTIHDLLRLYARERLQAELHTPALTTTGPH</sequence>
<dbReference type="Gene3D" id="3.40.50.300">
    <property type="entry name" value="P-loop containing nucleotide triphosphate hydrolases"/>
    <property type="match status" value="1"/>
</dbReference>
<evidence type="ECO:0000256" key="3">
    <source>
        <dbReference type="ARBA" id="ARBA00023125"/>
    </source>
</evidence>
<comment type="caution">
    <text evidence="8">The sequence shown here is derived from an EMBL/GenBank/DDBJ whole genome shotgun (WGS) entry which is preliminary data.</text>
</comment>
<organism evidence="8 9">
    <name type="scientific">Sphaerisporangium rufum</name>
    <dbReference type="NCBI Taxonomy" id="1381558"/>
    <lineage>
        <taxon>Bacteria</taxon>
        <taxon>Bacillati</taxon>
        <taxon>Actinomycetota</taxon>
        <taxon>Actinomycetes</taxon>
        <taxon>Streptosporangiales</taxon>
        <taxon>Streptosporangiaceae</taxon>
        <taxon>Sphaerisporangium</taxon>
    </lineage>
</organism>
<keyword evidence="4" id="KW-0804">Transcription</keyword>
<dbReference type="SMART" id="SM00862">
    <property type="entry name" value="Trans_reg_C"/>
    <property type="match status" value="1"/>
</dbReference>
<dbReference type="Pfam" id="PF03704">
    <property type="entry name" value="BTAD"/>
    <property type="match status" value="1"/>
</dbReference>
<dbReference type="PROSITE" id="PS51755">
    <property type="entry name" value="OMPR_PHOB"/>
    <property type="match status" value="1"/>
</dbReference>
<keyword evidence="2" id="KW-0805">Transcription regulation</keyword>